<dbReference type="Gene3D" id="1.25.40.180">
    <property type="match status" value="1"/>
</dbReference>
<dbReference type="GO" id="GO:0003743">
    <property type="term" value="F:translation initiation factor activity"/>
    <property type="evidence" value="ECO:0007669"/>
    <property type="project" value="UniProtKB-KW"/>
</dbReference>
<dbReference type="PROSITE" id="PS51363">
    <property type="entry name" value="W2"/>
    <property type="match status" value="1"/>
</dbReference>
<protein>
    <recommendedName>
        <fullName evidence="7">W2 domain-containing protein</fullName>
    </recommendedName>
</protein>
<dbReference type="CDD" id="cd11561">
    <property type="entry name" value="W2_eIF5"/>
    <property type="match status" value="1"/>
</dbReference>
<reference evidence="8 9" key="1">
    <citation type="journal article" date="2015" name="Genome Biol. Evol.">
        <title>Phylogenomic analyses indicate that early fungi evolved digesting cell walls of algal ancestors of land plants.</title>
        <authorList>
            <person name="Chang Y."/>
            <person name="Wang S."/>
            <person name="Sekimoto S."/>
            <person name="Aerts A.L."/>
            <person name="Choi C."/>
            <person name="Clum A."/>
            <person name="LaButti K.M."/>
            <person name="Lindquist E.A."/>
            <person name="Yee Ngan C."/>
            <person name="Ohm R.A."/>
            <person name="Salamov A.A."/>
            <person name="Grigoriev I.V."/>
            <person name="Spatafora J.W."/>
            <person name="Berbee M.L."/>
        </authorList>
    </citation>
    <scope>NUCLEOTIDE SEQUENCE [LARGE SCALE GENOMIC DNA]</scope>
    <source>
        <strain evidence="8 9">NRRL 28638</strain>
    </source>
</reference>
<dbReference type="InterPro" id="IPR045196">
    <property type="entry name" value="IF2/IF5"/>
</dbReference>
<dbReference type="GO" id="GO:0042256">
    <property type="term" value="P:cytosolic ribosome assembly"/>
    <property type="evidence" value="ECO:0007669"/>
    <property type="project" value="EnsemblFungi"/>
</dbReference>
<dbReference type="InterPro" id="IPR016190">
    <property type="entry name" value="Transl_init_fac_IF2/IF5_Zn-bd"/>
</dbReference>
<evidence type="ECO:0000313" key="8">
    <source>
        <dbReference type="EMBL" id="KXN71952.1"/>
    </source>
</evidence>
<feature type="region of interest" description="Disordered" evidence="6">
    <location>
        <begin position="183"/>
        <end position="237"/>
    </location>
</feature>
<dbReference type="AlphaFoldDB" id="A0A137PAH4"/>
<evidence type="ECO:0000256" key="1">
    <source>
        <dbReference type="ARBA" id="ARBA00010397"/>
    </source>
</evidence>
<feature type="region of interest" description="Disordered" evidence="6">
    <location>
        <begin position="138"/>
        <end position="171"/>
    </location>
</feature>
<accession>A0A137PAH4</accession>
<dbReference type="GO" id="GO:0005525">
    <property type="term" value="F:GTP binding"/>
    <property type="evidence" value="ECO:0007669"/>
    <property type="project" value="UniProtKB-KW"/>
</dbReference>
<proteinExistence type="inferred from homology"/>
<gene>
    <name evidence="8" type="ORF">CONCODRAFT_48185</name>
</gene>
<dbReference type="GO" id="GO:0071074">
    <property type="term" value="F:eukaryotic initiation factor eIF2 binding"/>
    <property type="evidence" value="ECO:0007669"/>
    <property type="project" value="TreeGrafter"/>
</dbReference>
<dbReference type="SMART" id="SM00653">
    <property type="entry name" value="eIF2B_5"/>
    <property type="match status" value="1"/>
</dbReference>
<feature type="compositionally biased region" description="Acidic residues" evidence="6">
    <location>
        <begin position="221"/>
        <end position="230"/>
    </location>
</feature>
<evidence type="ECO:0000256" key="5">
    <source>
        <dbReference type="ARBA" id="ARBA00023134"/>
    </source>
</evidence>
<dbReference type="SMART" id="SM00515">
    <property type="entry name" value="eIF5C"/>
    <property type="match status" value="1"/>
</dbReference>
<dbReference type="Pfam" id="PF01873">
    <property type="entry name" value="eIF-5_eIF-2B"/>
    <property type="match status" value="1"/>
</dbReference>
<dbReference type="SUPFAM" id="SSF100966">
    <property type="entry name" value="Translation initiation factor 2 beta, aIF2beta, N-terminal domain"/>
    <property type="match status" value="1"/>
</dbReference>
<comment type="similarity">
    <text evidence="1">Belongs to the eIF-2-beta/eIF-5 family.</text>
</comment>
<dbReference type="GO" id="GO:0033290">
    <property type="term" value="C:eukaryotic 48S preinitiation complex"/>
    <property type="evidence" value="ECO:0007669"/>
    <property type="project" value="EnsemblFungi"/>
</dbReference>
<dbReference type="InterPro" id="IPR016024">
    <property type="entry name" value="ARM-type_fold"/>
</dbReference>
<evidence type="ECO:0000256" key="2">
    <source>
        <dbReference type="ARBA" id="ARBA00022540"/>
    </source>
</evidence>
<dbReference type="InterPro" id="IPR002735">
    <property type="entry name" value="Transl_init_fac_IF2/IF5_dom"/>
</dbReference>
<dbReference type="EMBL" id="KQ964463">
    <property type="protein sequence ID" value="KXN71952.1"/>
    <property type="molecule type" value="Genomic_DNA"/>
</dbReference>
<dbReference type="Gene3D" id="2.20.25.350">
    <property type="match status" value="1"/>
</dbReference>
<dbReference type="GO" id="GO:0045947">
    <property type="term" value="P:negative regulation of translational initiation"/>
    <property type="evidence" value="ECO:0007669"/>
    <property type="project" value="EnsemblFungi"/>
</dbReference>
<dbReference type="GO" id="GO:0005829">
    <property type="term" value="C:cytosol"/>
    <property type="evidence" value="ECO:0007669"/>
    <property type="project" value="TreeGrafter"/>
</dbReference>
<evidence type="ECO:0000256" key="6">
    <source>
        <dbReference type="SAM" id="MobiDB-lite"/>
    </source>
</evidence>
<feature type="compositionally biased region" description="Basic and acidic residues" evidence="6">
    <location>
        <begin position="208"/>
        <end position="220"/>
    </location>
</feature>
<keyword evidence="9" id="KW-1185">Reference proteome</keyword>
<keyword evidence="3" id="KW-0547">Nucleotide-binding</keyword>
<feature type="compositionally biased region" description="Acidic residues" evidence="6">
    <location>
        <begin position="183"/>
        <end position="201"/>
    </location>
</feature>
<dbReference type="FunFam" id="3.30.30.170:FF:000002">
    <property type="entry name" value="Eukaryotic translation initiation factor 5"/>
    <property type="match status" value="1"/>
</dbReference>
<evidence type="ECO:0000256" key="4">
    <source>
        <dbReference type="ARBA" id="ARBA00022917"/>
    </source>
</evidence>
<dbReference type="InterPro" id="IPR016189">
    <property type="entry name" value="Transl_init_fac_IF2/IF5_N"/>
</dbReference>
<keyword evidence="2" id="KW-0396">Initiation factor</keyword>
<keyword evidence="5" id="KW-0342">GTP-binding</keyword>
<dbReference type="OrthoDB" id="10250831at2759"/>
<name>A0A137PAH4_CONC2</name>
<evidence type="ECO:0000259" key="7">
    <source>
        <dbReference type="PROSITE" id="PS51363"/>
    </source>
</evidence>
<dbReference type="OMA" id="YRYKMEK"/>
<dbReference type="PANTHER" id="PTHR23001">
    <property type="entry name" value="EUKARYOTIC TRANSLATION INITIATION FACTOR"/>
    <property type="match status" value="1"/>
</dbReference>
<dbReference type="Gene3D" id="3.30.30.170">
    <property type="match status" value="1"/>
</dbReference>
<feature type="domain" description="W2" evidence="7">
    <location>
        <begin position="223"/>
        <end position="373"/>
    </location>
</feature>
<organism evidence="8 9">
    <name type="scientific">Conidiobolus coronatus (strain ATCC 28846 / CBS 209.66 / NRRL 28638)</name>
    <name type="common">Delacroixia coronata</name>
    <dbReference type="NCBI Taxonomy" id="796925"/>
    <lineage>
        <taxon>Eukaryota</taxon>
        <taxon>Fungi</taxon>
        <taxon>Fungi incertae sedis</taxon>
        <taxon>Zoopagomycota</taxon>
        <taxon>Entomophthoromycotina</taxon>
        <taxon>Entomophthoromycetes</taxon>
        <taxon>Entomophthorales</taxon>
        <taxon>Ancylistaceae</taxon>
        <taxon>Conidiobolus</taxon>
    </lineage>
</organism>
<dbReference type="FunFam" id="2.20.25.350:FF:000001">
    <property type="entry name" value="Eukaryotic translation initiation factor 5"/>
    <property type="match status" value="1"/>
</dbReference>
<evidence type="ECO:0000256" key="3">
    <source>
        <dbReference type="ARBA" id="ARBA00022741"/>
    </source>
</evidence>
<dbReference type="SUPFAM" id="SSF48371">
    <property type="entry name" value="ARM repeat"/>
    <property type="match status" value="1"/>
</dbReference>
<dbReference type="PANTHER" id="PTHR23001:SF7">
    <property type="entry name" value="EUKARYOTIC TRANSLATION INITIATION FACTOR 5"/>
    <property type="match status" value="1"/>
</dbReference>
<dbReference type="STRING" id="796925.A0A137PAH4"/>
<dbReference type="InterPro" id="IPR003307">
    <property type="entry name" value="W2_domain"/>
</dbReference>
<sequence>MATINIRRDVQDSFYRYKMPKLISKVEGKGNGIKTVIPNMSDIGKALSRPPFYPTKFFGCELGAQVKFEAKNDRYIVNGAHDAEKLQQLLDIFIDKFVLCNSCKNPETDLIINKDVIIRDCKACGQQSKVDMRHKLSTYIMKNPPPPPKKIKTTSKLNDENEEEAEGSDDDLTRLIHAQAAEIDVDINDDADEEDWGEDTSADAVASRTRDLESQFKKMDLDDDEDEDGSDNPYEQFGAYFDGKTDPSDKEIIDKAEEFGVLGSYKTVQVLVQVIFDERILKQIEPRVSLLNKFVTGEKHQKALLGGVERLVGVAHPELLGQLNMILKALYDEDLVDEEVFLKWGAKPSKRYVDKKTSKLIKEKAAPFLNWLE</sequence>
<dbReference type="FunFam" id="1.25.40.180:FF:000031">
    <property type="entry name" value="Eukaryotic translation initiation factor 5"/>
    <property type="match status" value="1"/>
</dbReference>
<dbReference type="Proteomes" id="UP000070444">
    <property type="component" value="Unassembled WGS sequence"/>
</dbReference>
<dbReference type="SUPFAM" id="SSF75689">
    <property type="entry name" value="Zinc-binding domain of translation initiation factor 2 beta"/>
    <property type="match status" value="1"/>
</dbReference>
<feature type="compositionally biased region" description="Acidic residues" evidence="6">
    <location>
        <begin position="160"/>
        <end position="170"/>
    </location>
</feature>
<dbReference type="Pfam" id="PF02020">
    <property type="entry name" value="W2"/>
    <property type="match status" value="1"/>
</dbReference>
<dbReference type="GO" id="GO:0005092">
    <property type="term" value="F:GDP-dissociation inhibitor activity"/>
    <property type="evidence" value="ECO:0007669"/>
    <property type="project" value="EnsemblFungi"/>
</dbReference>
<dbReference type="GO" id="GO:0043614">
    <property type="term" value="C:multi-eIF complex"/>
    <property type="evidence" value="ECO:0007669"/>
    <property type="project" value="EnsemblFungi"/>
</dbReference>
<evidence type="ECO:0000313" key="9">
    <source>
        <dbReference type="Proteomes" id="UP000070444"/>
    </source>
</evidence>
<dbReference type="GO" id="GO:0001732">
    <property type="term" value="P:formation of cytoplasmic translation initiation complex"/>
    <property type="evidence" value="ECO:0007669"/>
    <property type="project" value="EnsemblFungi"/>
</dbReference>
<keyword evidence="4" id="KW-0648">Protein biosynthesis</keyword>
<dbReference type="GO" id="GO:0005096">
    <property type="term" value="F:GTPase activator activity"/>
    <property type="evidence" value="ECO:0007669"/>
    <property type="project" value="EnsemblFungi"/>
</dbReference>